<reference evidence="1" key="2">
    <citation type="submission" date="2025-03" db="EMBL/GenBank/DDBJ databases">
        <authorList>
            <consortium name="ELIXIR-Norway"/>
            <consortium name="Elixir Norway"/>
        </authorList>
    </citation>
    <scope>NUCLEOTIDE SEQUENCE</scope>
</reference>
<reference evidence="1" key="1">
    <citation type="submission" date="2023-05" db="EMBL/GenBank/DDBJ databases">
        <authorList>
            <consortium name="ELIXIR-Norway"/>
        </authorList>
    </citation>
    <scope>NUCLEOTIDE SEQUENCE</scope>
</reference>
<evidence type="ECO:0000313" key="1">
    <source>
        <dbReference type="EMBL" id="CAN0490803.1"/>
    </source>
</evidence>
<gene>
    <name evidence="1" type="ORF">MRATA1EN22A_LOCUS21620</name>
</gene>
<sequence length="100" mass="10875">MLASENRGGHTPRDAGSQQELQEARDSPGASRGVSAPLTPQFQSSDFGHQPPEPRENTVCCSKPQVCDYLLQQLQETNTSESGFSAGHRLSQPRVPSLRL</sequence>
<protein>
    <submittedName>
        <fullName evidence="1">Uncharacterized protein</fullName>
    </submittedName>
</protein>
<name>A0AC59ZQZ2_RANTA</name>
<dbReference type="Proteomes" id="UP001162501">
    <property type="component" value="Chromosome 33"/>
</dbReference>
<dbReference type="EMBL" id="OX596117">
    <property type="protein sequence ID" value="CAN0490803.1"/>
    <property type="molecule type" value="Genomic_DNA"/>
</dbReference>
<evidence type="ECO:0000313" key="2">
    <source>
        <dbReference type="Proteomes" id="UP001162501"/>
    </source>
</evidence>
<proteinExistence type="predicted"/>
<accession>A0AC59ZQZ2</accession>
<organism evidence="1 2">
    <name type="scientific">Rangifer tarandus platyrhynchus</name>
    <name type="common">Svalbard reindeer</name>
    <dbReference type="NCBI Taxonomy" id="3082113"/>
    <lineage>
        <taxon>Eukaryota</taxon>
        <taxon>Metazoa</taxon>
        <taxon>Chordata</taxon>
        <taxon>Craniata</taxon>
        <taxon>Vertebrata</taxon>
        <taxon>Euteleostomi</taxon>
        <taxon>Mammalia</taxon>
        <taxon>Eutheria</taxon>
        <taxon>Laurasiatheria</taxon>
        <taxon>Artiodactyla</taxon>
        <taxon>Ruminantia</taxon>
        <taxon>Pecora</taxon>
        <taxon>Cervidae</taxon>
        <taxon>Odocoileinae</taxon>
        <taxon>Rangifer</taxon>
    </lineage>
</organism>